<name>A0ABN8RDJ2_9CNID</name>
<evidence type="ECO:0000313" key="4">
    <source>
        <dbReference type="EMBL" id="CAH3177460.1"/>
    </source>
</evidence>
<comment type="caution">
    <text evidence="4">The sequence shown here is derived from an EMBL/GenBank/DDBJ whole genome shotgun (WGS) entry which is preliminary data.</text>
</comment>
<feature type="non-terminal residue" evidence="4">
    <location>
        <position position="158"/>
    </location>
</feature>
<dbReference type="PROSITE" id="PS00022">
    <property type="entry name" value="EGF_1"/>
    <property type="match status" value="1"/>
</dbReference>
<feature type="disulfide bond" evidence="1">
    <location>
        <begin position="53"/>
        <end position="62"/>
    </location>
</feature>
<dbReference type="PROSITE" id="PS50026">
    <property type="entry name" value="EGF_3"/>
    <property type="match status" value="1"/>
</dbReference>
<dbReference type="PROSITE" id="PS01186">
    <property type="entry name" value="EGF_2"/>
    <property type="match status" value="1"/>
</dbReference>
<sequence>MGLSKGETAVCGCHCPRDMAVRMRENFCHSNPCPGENFLCQVGFTDKGHRCVCRDGFEGEDCTDGTTSKAPVTPSVTPETHLGRIFSTDTTTSKAPVTPTATPETQLDTTTSTVIPATQLGRHFPFSRIPTSSTGFPKIKVQGGEARNNTRELETSER</sequence>
<accession>A0ABN8RDJ2</accession>
<evidence type="ECO:0000259" key="3">
    <source>
        <dbReference type="PROSITE" id="PS50026"/>
    </source>
</evidence>
<dbReference type="EMBL" id="CALNXK010000225">
    <property type="protein sequence ID" value="CAH3177460.1"/>
    <property type="molecule type" value="Genomic_DNA"/>
</dbReference>
<evidence type="ECO:0000256" key="2">
    <source>
        <dbReference type="SAM" id="MobiDB-lite"/>
    </source>
</evidence>
<feature type="domain" description="EGF-like" evidence="3">
    <location>
        <begin position="24"/>
        <end position="63"/>
    </location>
</feature>
<keyword evidence="5" id="KW-1185">Reference proteome</keyword>
<protein>
    <recommendedName>
        <fullName evidence="3">EGF-like domain-containing protein</fullName>
    </recommendedName>
</protein>
<dbReference type="InterPro" id="IPR000742">
    <property type="entry name" value="EGF"/>
</dbReference>
<keyword evidence="1" id="KW-0245">EGF-like domain</keyword>
<comment type="caution">
    <text evidence="1">Lacks conserved residue(s) required for the propagation of feature annotation.</text>
</comment>
<proteinExistence type="predicted"/>
<dbReference type="Proteomes" id="UP001159405">
    <property type="component" value="Unassembled WGS sequence"/>
</dbReference>
<feature type="region of interest" description="Disordered" evidence="2">
    <location>
        <begin position="124"/>
        <end position="158"/>
    </location>
</feature>
<reference evidence="4 5" key="1">
    <citation type="submission" date="2022-05" db="EMBL/GenBank/DDBJ databases">
        <authorList>
            <consortium name="Genoscope - CEA"/>
            <person name="William W."/>
        </authorList>
    </citation>
    <scope>NUCLEOTIDE SEQUENCE [LARGE SCALE GENOMIC DNA]</scope>
</reference>
<gene>
    <name evidence="4" type="ORF">PLOB_00019280</name>
</gene>
<evidence type="ECO:0000256" key="1">
    <source>
        <dbReference type="PROSITE-ProRule" id="PRU00076"/>
    </source>
</evidence>
<organism evidence="4 5">
    <name type="scientific">Porites lobata</name>
    <dbReference type="NCBI Taxonomy" id="104759"/>
    <lineage>
        <taxon>Eukaryota</taxon>
        <taxon>Metazoa</taxon>
        <taxon>Cnidaria</taxon>
        <taxon>Anthozoa</taxon>
        <taxon>Hexacorallia</taxon>
        <taxon>Scleractinia</taxon>
        <taxon>Fungiina</taxon>
        <taxon>Poritidae</taxon>
        <taxon>Porites</taxon>
    </lineage>
</organism>
<keyword evidence="1" id="KW-1015">Disulfide bond</keyword>
<feature type="compositionally biased region" description="Basic and acidic residues" evidence="2">
    <location>
        <begin position="148"/>
        <end position="158"/>
    </location>
</feature>
<evidence type="ECO:0000313" key="5">
    <source>
        <dbReference type="Proteomes" id="UP001159405"/>
    </source>
</evidence>